<evidence type="ECO:0000313" key="3">
    <source>
        <dbReference type="EMBL" id="GIX91506.1"/>
    </source>
</evidence>
<protein>
    <submittedName>
        <fullName evidence="3">Uncharacterized protein</fullName>
    </submittedName>
</protein>
<dbReference type="AlphaFoldDB" id="A0AAV4P5Q8"/>
<evidence type="ECO:0000256" key="1">
    <source>
        <dbReference type="SAM" id="MobiDB-lite"/>
    </source>
</evidence>
<feature type="region of interest" description="Disordered" evidence="1">
    <location>
        <begin position="116"/>
        <end position="174"/>
    </location>
</feature>
<feature type="compositionally biased region" description="Polar residues" evidence="1">
    <location>
        <begin position="159"/>
        <end position="174"/>
    </location>
</feature>
<dbReference type="EMBL" id="BPLR01021587">
    <property type="protein sequence ID" value="GIX91506.1"/>
    <property type="molecule type" value="Genomic_DNA"/>
</dbReference>
<comment type="caution">
    <text evidence="3">The sequence shown here is derived from an EMBL/GenBank/DDBJ whole genome shotgun (WGS) entry which is preliminary data.</text>
</comment>
<reference evidence="3 4" key="1">
    <citation type="submission" date="2021-06" db="EMBL/GenBank/DDBJ databases">
        <title>Caerostris extrusa draft genome.</title>
        <authorList>
            <person name="Kono N."/>
            <person name="Arakawa K."/>
        </authorList>
    </citation>
    <scope>NUCLEOTIDE SEQUENCE [LARGE SCALE GENOMIC DNA]</scope>
</reference>
<keyword evidence="4" id="KW-1185">Reference proteome</keyword>
<feature type="chain" id="PRO_5043394242" evidence="2">
    <location>
        <begin position="32"/>
        <end position="174"/>
    </location>
</feature>
<gene>
    <name evidence="3" type="ORF">CEXT_213391</name>
</gene>
<evidence type="ECO:0000256" key="2">
    <source>
        <dbReference type="SAM" id="SignalP"/>
    </source>
</evidence>
<feature type="signal peptide" evidence="2">
    <location>
        <begin position="1"/>
        <end position="31"/>
    </location>
</feature>
<sequence length="174" mass="19126">MHREQLTNSLKMNSVILSAFVAVLVIAGVQSQSQECEKKCRDDQYCQKLELGLVTVEYCRNYVKKSIKFQIQSPVYQVVSLRQSRICNDKLLKCAPGLECMAVKIGSRITILKRCRDPSSSSSTMMPTTPTTPTRSTSTPSTSTGTSTSSTTMSSMSTDAATLTTDMPTMTDQQ</sequence>
<evidence type="ECO:0000313" key="4">
    <source>
        <dbReference type="Proteomes" id="UP001054945"/>
    </source>
</evidence>
<name>A0AAV4P5Q8_CAEEX</name>
<dbReference type="Proteomes" id="UP001054945">
    <property type="component" value="Unassembled WGS sequence"/>
</dbReference>
<keyword evidence="2" id="KW-0732">Signal</keyword>
<feature type="compositionally biased region" description="Low complexity" evidence="1">
    <location>
        <begin position="118"/>
        <end position="158"/>
    </location>
</feature>
<proteinExistence type="predicted"/>
<accession>A0AAV4P5Q8</accession>
<organism evidence="3 4">
    <name type="scientific">Caerostris extrusa</name>
    <name type="common">Bark spider</name>
    <name type="synonym">Caerostris bankana</name>
    <dbReference type="NCBI Taxonomy" id="172846"/>
    <lineage>
        <taxon>Eukaryota</taxon>
        <taxon>Metazoa</taxon>
        <taxon>Ecdysozoa</taxon>
        <taxon>Arthropoda</taxon>
        <taxon>Chelicerata</taxon>
        <taxon>Arachnida</taxon>
        <taxon>Araneae</taxon>
        <taxon>Araneomorphae</taxon>
        <taxon>Entelegynae</taxon>
        <taxon>Araneoidea</taxon>
        <taxon>Araneidae</taxon>
        <taxon>Caerostris</taxon>
    </lineage>
</organism>